<dbReference type="OrthoDB" id="10017781at2759"/>
<dbReference type="InterPro" id="IPR016024">
    <property type="entry name" value="ARM-type_fold"/>
</dbReference>
<evidence type="ECO:0000313" key="2">
    <source>
        <dbReference type="Proteomes" id="UP000678393"/>
    </source>
</evidence>
<reference evidence="1" key="1">
    <citation type="submission" date="2021-04" db="EMBL/GenBank/DDBJ databases">
        <authorList>
            <consortium name="Molecular Ecology Group"/>
        </authorList>
    </citation>
    <scope>NUCLEOTIDE SEQUENCE</scope>
</reference>
<dbReference type="InterPro" id="IPR011989">
    <property type="entry name" value="ARM-like"/>
</dbReference>
<name>A0A8S3YRD1_9EUPU</name>
<organism evidence="1 2">
    <name type="scientific">Candidula unifasciata</name>
    <dbReference type="NCBI Taxonomy" id="100452"/>
    <lineage>
        <taxon>Eukaryota</taxon>
        <taxon>Metazoa</taxon>
        <taxon>Spiralia</taxon>
        <taxon>Lophotrochozoa</taxon>
        <taxon>Mollusca</taxon>
        <taxon>Gastropoda</taxon>
        <taxon>Heterobranchia</taxon>
        <taxon>Euthyneura</taxon>
        <taxon>Panpulmonata</taxon>
        <taxon>Eupulmonata</taxon>
        <taxon>Stylommatophora</taxon>
        <taxon>Helicina</taxon>
        <taxon>Helicoidea</taxon>
        <taxon>Geomitridae</taxon>
        <taxon>Candidula</taxon>
    </lineage>
</organism>
<gene>
    <name evidence="1" type="ORF">CUNI_LOCUS3419</name>
</gene>
<dbReference type="EMBL" id="CAJHNH020000464">
    <property type="protein sequence ID" value="CAG5117861.1"/>
    <property type="molecule type" value="Genomic_DNA"/>
</dbReference>
<dbReference type="AlphaFoldDB" id="A0A8S3YRD1"/>
<dbReference type="Pfam" id="PF13646">
    <property type="entry name" value="HEAT_2"/>
    <property type="match status" value="1"/>
</dbReference>
<keyword evidence="2" id="KW-1185">Reference proteome</keyword>
<dbReference type="Gene3D" id="1.25.10.10">
    <property type="entry name" value="Leucine-rich Repeat Variant"/>
    <property type="match status" value="1"/>
</dbReference>
<evidence type="ECO:0000313" key="1">
    <source>
        <dbReference type="EMBL" id="CAG5117861.1"/>
    </source>
</evidence>
<comment type="caution">
    <text evidence="1">The sequence shown here is derived from an EMBL/GenBank/DDBJ whole genome shotgun (WGS) entry which is preliminary data.</text>
</comment>
<sequence>MTSSSETEMKPSQLGFKDALRLCVDTTDIDVIIDLTRHQNPQVRQRALREMCPCRVQKDITDFWNRVFEMLNDPDANVRYQVLHTLCDGSPEHLEDSVAEALDEFNRDPDAKIRRQAHRALTSYRRTGKWNIL</sequence>
<accession>A0A8S3YRD1</accession>
<evidence type="ECO:0008006" key="3">
    <source>
        <dbReference type="Google" id="ProtNLM"/>
    </source>
</evidence>
<dbReference type="Proteomes" id="UP000678393">
    <property type="component" value="Unassembled WGS sequence"/>
</dbReference>
<dbReference type="SUPFAM" id="SSF48371">
    <property type="entry name" value="ARM repeat"/>
    <property type="match status" value="1"/>
</dbReference>
<protein>
    <recommendedName>
        <fullName evidence="3">HEAT repeat domain-containing protein</fullName>
    </recommendedName>
</protein>
<proteinExistence type="predicted"/>